<dbReference type="EMBL" id="AAAB01008807">
    <property type="status" value="NOT_ANNOTATED_CDS"/>
    <property type="molecule type" value="Genomic_DNA"/>
</dbReference>
<protein>
    <submittedName>
        <fullName evidence="1">Uncharacterized protein</fullName>
    </submittedName>
</protein>
<dbReference type="Proteomes" id="UP000007062">
    <property type="component" value="Chromosome 2L"/>
</dbReference>
<dbReference type="EnsemblMetazoa" id="AGAP029839-RA">
    <property type="protein sequence ID" value="AGAP029839-PA"/>
    <property type="gene ID" value="AGAP029839"/>
</dbReference>
<evidence type="ECO:0000313" key="2">
    <source>
        <dbReference type="Proteomes" id="UP000007062"/>
    </source>
</evidence>
<reference evidence="1 2" key="1">
    <citation type="journal article" date="2002" name="Science">
        <title>The genome sequence of the malaria mosquito Anopheles gambiae.</title>
        <authorList>
            <person name="Holt R.A."/>
            <person name="Subramanian G.M."/>
            <person name="Halpern A."/>
            <person name="Sutton G.G."/>
            <person name="Charlab R."/>
            <person name="Nusskern D.R."/>
            <person name="Wincker P."/>
            <person name="Clark A.G."/>
            <person name="Ribeiro J.M."/>
            <person name="Wides R."/>
            <person name="Salzberg S.L."/>
            <person name="Loftus B."/>
            <person name="Yandell M."/>
            <person name="Majoros W.H."/>
            <person name="Rusch D.B."/>
            <person name="Lai Z."/>
            <person name="Kraft C.L."/>
            <person name="Abril J.F."/>
            <person name="Anthouard V."/>
            <person name="Arensburger P."/>
            <person name="Atkinson P.W."/>
            <person name="Baden H."/>
            <person name="de Berardinis V."/>
            <person name="Baldwin D."/>
            <person name="Benes V."/>
            <person name="Biedler J."/>
            <person name="Blass C."/>
            <person name="Bolanos R."/>
            <person name="Boscus D."/>
            <person name="Barnstead M."/>
            <person name="Cai S."/>
            <person name="Center A."/>
            <person name="Chaturverdi K."/>
            <person name="Christophides G.K."/>
            <person name="Chrystal M.A."/>
            <person name="Clamp M."/>
            <person name="Cravchik A."/>
            <person name="Curwen V."/>
            <person name="Dana A."/>
            <person name="Delcher A."/>
            <person name="Dew I."/>
            <person name="Evans C.A."/>
            <person name="Flanigan M."/>
            <person name="Grundschober-Freimoser A."/>
            <person name="Friedli L."/>
            <person name="Gu Z."/>
            <person name="Guan P."/>
            <person name="Guigo R."/>
            <person name="Hillenmeyer M.E."/>
            <person name="Hladun S.L."/>
            <person name="Hogan J.R."/>
            <person name="Hong Y.S."/>
            <person name="Hoover J."/>
            <person name="Jaillon O."/>
            <person name="Ke Z."/>
            <person name="Kodira C."/>
            <person name="Kokoza E."/>
            <person name="Koutsos A."/>
            <person name="Letunic I."/>
            <person name="Levitsky A."/>
            <person name="Liang Y."/>
            <person name="Lin J.J."/>
            <person name="Lobo N.F."/>
            <person name="Lopez J.R."/>
            <person name="Malek J.A."/>
            <person name="McIntosh T.C."/>
            <person name="Meister S."/>
            <person name="Miller J."/>
            <person name="Mobarry C."/>
            <person name="Mongin E."/>
            <person name="Murphy S.D."/>
            <person name="O'Brochta D.A."/>
            <person name="Pfannkoch C."/>
            <person name="Qi R."/>
            <person name="Regier M.A."/>
            <person name="Remington K."/>
            <person name="Shao H."/>
            <person name="Sharakhova M.V."/>
            <person name="Sitter C.D."/>
            <person name="Shetty J."/>
            <person name="Smith T.J."/>
            <person name="Strong R."/>
            <person name="Sun J."/>
            <person name="Thomasova D."/>
            <person name="Ton L.Q."/>
            <person name="Topalis P."/>
            <person name="Tu Z."/>
            <person name="Unger M.F."/>
            <person name="Walenz B."/>
            <person name="Wang A."/>
            <person name="Wang J."/>
            <person name="Wang M."/>
            <person name="Wang X."/>
            <person name="Woodford K.J."/>
            <person name="Wortman J.R."/>
            <person name="Wu M."/>
            <person name="Yao A."/>
            <person name="Zdobnov E.M."/>
            <person name="Zhang H."/>
            <person name="Zhao Q."/>
            <person name="Zhao S."/>
            <person name="Zhu S.C."/>
            <person name="Zhimulev I."/>
            <person name="Coluzzi M."/>
            <person name="della Torre A."/>
            <person name="Roth C.W."/>
            <person name="Louis C."/>
            <person name="Kalush F."/>
            <person name="Mural R.J."/>
            <person name="Myers E.W."/>
            <person name="Adams M.D."/>
            <person name="Smith H.O."/>
            <person name="Broder S."/>
            <person name="Gardner M.J."/>
            <person name="Fraser C.M."/>
            <person name="Birney E."/>
            <person name="Bork P."/>
            <person name="Brey P.T."/>
            <person name="Venter J.C."/>
            <person name="Weissenbach J."/>
            <person name="Kafatos F.C."/>
            <person name="Collins F.H."/>
            <person name="Hoffman S.L."/>
        </authorList>
    </citation>
    <scope>NUCLEOTIDE SEQUENCE [LARGE SCALE GENOMIC DNA]</scope>
    <source>
        <strain evidence="1 2">PEST</strain>
    </source>
</reference>
<accession>A0A903XXK2</accession>
<keyword evidence="2" id="KW-1185">Reference proteome</keyword>
<evidence type="ECO:0000313" key="1">
    <source>
        <dbReference type="EnsemblMetazoa" id="AGAP029839-PA"/>
    </source>
</evidence>
<sequence>MFYKEYSFLCLNYNTFHSKSANLFCNFPIEPGYYFTRTGRKHSIASRLFTPEYVDDVQQHLFVLLFSQQRWWAAHIMVENYSNASGEGAKATSHSINNSGSSSAHVMQNKAANIQRNECYFFVQLIFPPKPKAKSVQH</sequence>
<dbReference type="AlphaFoldDB" id="A0A903XXK2"/>
<reference evidence="1 2" key="2">
    <citation type="journal article" date="2004" name="Trends Parasitol.">
        <title>The Anopheles gambiae genome: an update.</title>
        <authorList>
            <person name="Mongin E."/>
            <person name="Louis C."/>
            <person name="Holt R.A."/>
            <person name="Birney E."/>
            <person name="Collins F.H."/>
        </authorList>
    </citation>
    <scope>NUCLEOTIDE SEQUENCE [LARGE SCALE GENOMIC DNA]</scope>
    <source>
        <strain evidence="1 2">PEST</strain>
    </source>
</reference>
<proteinExistence type="predicted"/>
<name>A0A903XXK2_ANOGA</name>
<reference evidence="1" key="3">
    <citation type="submission" date="2022-10" db="UniProtKB">
        <authorList>
            <consortium name="EnsemblMetazoa"/>
        </authorList>
    </citation>
    <scope>IDENTIFICATION</scope>
    <source>
        <strain evidence="1">PEST</strain>
    </source>
</reference>
<organism evidence="1 2">
    <name type="scientific">Anopheles gambiae</name>
    <name type="common">African malaria mosquito</name>
    <dbReference type="NCBI Taxonomy" id="7165"/>
    <lineage>
        <taxon>Eukaryota</taxon>
        <taxon>Metazoa</taxon>
        <taxon>Ecdysozoa</taxon>
        <taxon>Arthropoda</taxon>
        <taxon>Hexapoda</taxon>
        <taxon>Insecta</taxon>
        <taxon>Pterygota</taxon>
        <taxon>Neoptera</taxon>
        <taxon>Endopterygota</taxon>
        <taxon>Diptera</taxon>
        <taxon>Nematocera</taxon>
        <taxon>Culicoidea</taxon>
        <taxon>Culicidae</taxon>
        <taxon>Anophelinae</taxon>
        <taxon>Anopheles</taxon>
    </lineage>
</organism>